<sequence length="153" mass="17901">YILSSSSLFFSFSFTTTSHPPLAQKLHILISSSSFFFFFLILCSTTTSHHRQPQKSNNLMPETTLGANGSYFQFFLPPSYGKIIILARSYFWNFFGHNRAPYHFPINLQLPEGFFFFFPASFKSRSPKSQKRLFRQNGRIWIIVCKIAIFKHY</sequence>
<keyword evidence="1" id="KW-1133">Transmembrane helix</keyword>
<keyword evidence="3" id="KW-1185">Reference proteome</keyword>
<dbReference type="AlphaFoldDB" id="A0A2P5D9J3"/>
<comment type="caution">
    <text evidence="2">The sequence shown here is derived from an EMBL/GenBank/DDBJ whole genome shotgun (WGS) entry which is preliminary data.</text>
</comment>
<accession>A0A2P5D9J3</accession>
<reference evidence="3" key="1">
    <citation type="submission" date="2016-06" db="EMBL/GenBank/DDBJ databases">
        <title>Parallel loss of symbiosis genes in relatives of nitrogen-fixing non-legume Parasponia.</title>
        <authorList>
            <person name="Van Velzen R."/>
            <person name="Holmer R."/>
            <person name="Bu F."/>
            <person name="Rutten L."/>
            <person name="Van Zeijl A."/>
            <person name="Liu W."/>
            <person name="Santuari L."/>
            <person name="Cao Q."/>
            <person name="Sharma T."/>
            <person name="Shen D."/>
            <person name="Roswanjaya Y."/>
            <person name="Wardhani T."/>
            <person name="Kalhor M.S."/>
            <person name="Jansen J."/>
            <person name="Van den Hoogen J."/>
            <person name="Gungor B."/>
            <person name="Hartog M."/>
            <person name="Hontelez J."/>
            <person name="Verver J."/>
            <person name="Yang W.-C."/>
            <person name="Schijlen E."/>
            <person name="Repin R."/>
            <person name="Schilthuizen M."/>
            <person name="Schranz E."/>
            <person name="Heidstra R."/>
            <person name="Miyata K."/>
            <person name="Fedorova E."/>
            <person name="Kohlen W."/>
            <person name="Bisseling T."/>
            <person name="Smit S."/>
            <person name="Geurts R."/>
        </authorList>
    </citation>
    <scope>NUCLEOTIDE SEQUENCE [LARGE SCALE GENOMIC DNA]</scope>
    <source>
        <strain evidence="3">cv. WU1-14</strain>
    </source>
</reference>
<dbReference type="EMBL" id="JXTB01000053">
    <property type="protein sequence ID" value="PON69960.1"/>
    <property type="molecule type" value="Genomic_DNA"/>
</dbReference>
<keyword evidence="1" id="KW-0472">Membrane</keyword>
<gene>
    <name evidence="2" type="ORF">PanWU01x14_084240</name>
</gene>
<proteinExistence type="predicted"/>
<evidence type="ECO:0000313" key="3">
    <source>
        <dbReference type="Proteomes" id="UP000237105"/>
    </source>
</evidence>
<dbReference type="Proteomes" id="UP000237105">
    <property type="component" value="Unassembled WGS sequence"/>
</dbReference>
<organism evidence="2 3">
    <name type="scientific">Parasponia andersonii</name>
    <name type="common">Sponia andersonii</name>
    <dbReference type="NCBI Taxonomy" id="3476"/>
    <lineage>
        <taxon>Eukaryota</taxon>
        <taxon>Viridiplantae</taxon>
        <taxon>Streptophyta</taxon>
        <taxon>Embryophyta</taxon>
        <taxon>Tracheophyta</taxon>
        <taxon>Spermatophyta</taxon>
        <taxon>Magnoliopsida</taxon>
        <taxon>eudicotyledons</taxon>
        <taxon>Gunneridae</taxon>
        <taxon>Pentapetalae</taxon>
        <taxon>rosids</taxon>
        <taxon>fabids</taxon>
        <taxon>Rosales</taxon>
        <taxon>Cannabaceae</taxon>
        <taxon>Parasponia</taxon>
    </lineage>
</organism>
<protein>
    <submittedName>
        <fullName evidence="2">Uncharacterized protein</fullName>
    </submittedName>
</protein>
<evidence type="ECO:0000313" key="2">
    <source>
        <dbReference type="EMBL" id="PON69960.1"/>
    </source>
</evidence>
<name>A0A2P5D9J3_PARAD</name>
<feature type="transmembrane region" description="Helical" evidence="1">
    <location>
        <begin position="26"/>
        <end position="45"/>
    </location>
</feature>
<feature type="non-terminal residue" evidence="2">
    <location>
        <position position="1"/>
    </location>
</feature>
<evidence type="ECO:0000256" key="1">
    <source>
        <dbReference type="SAM" id="Phobius"/>
    </source>
</evidence>
<keyword evidence="1" id="KW-0812">Transmembrane</keyword>